<evidence type="ECO:0000313" key="1">
    <source>
        <dbReference type="EMBL" id="TRZ22426.1"/>
    </source>
</evidence>
<name>A0A8K1LQP8_9PASS</name>
<dbReference type="Proteomes" id="UP000796761">
    <property type="component" value="Unassembled WGS sequence"/>
</dbReference>
<dbReference type="EMBL" id="SWJQ01000097">
    <property type="protein sequence ID" value="TRZ22426.1"/>
    <property type="molecule type" value="Genomic_DNA"/>
</dbReference>
<accession>A0A8K1LQP8</accession>
<comment type="caution">
    <text evidence="1">The sequence shown here is derived from an EMBL/GenBank/DDBJ whole genome shotgun (WGS) entry which is preliminary data.</text>
</comment>
<protein>
    <submittedName>
        <fullName evidence="1">Uncharacterized protein</fullName>
    </submittedName>
</protein>
<keyword evidence="2" id="KW-1185">Reference proteome</keyword>
<dbReference type="AlphaFoldDB" id="A0A8K1LQP8"/>
<evidence type="ECO:0000313" key="2">
    <source>
        <dbReference type="Proteomes" id="UP000796761"/>
    </source>
</evidence>
<proteinExistence type="predicted"/>
<gene>
    <name evidence="1" type="ORF">HGM15179_004699</name>
</gene>
<organism evidence="1 2">
    <name type="scientific">Zosterops borbonicus</name>
    <dbReference type="NCBI Taxonomy" id="364589"/>
    <lineage>
        <taxon>Eukaryota</taxon>
        <taxon>Metazoa</taxon>
        <taxon>Chordata</taxon>
        <taxon>Craniata</taxon>
        <taxon>Vertebrata</taxon>
        <taxon>Euteleostomi</taxon>
        <taxon>Archelosauria</taxon>
        <taxon>Archosauria</taxon>
        <taxon>Dinosauria</taxon>
        <taxon>Saurischia</taxon>
        <taxon>Theropoda</taxon>
        <taxon>Coelurosauria</taxon>
        <taxon>Aves</taxon>
        <taxon>Neognathae</taxon>
        <taxon>Neoaves</taxon>
        <taxon>Telluraves</taxon>
        <taxon>Australaves</taxon>
        <taxon>Passeriformes</taxon>
        <taxon>Sylvioidea</taxon>
        <taxon>Zosteropidae</taxon>
        <taxon>Zosterops</taxon>
    </lineage>
</organism>
<reference evidence="1" key="1">
    <citation type="submission" date="2019-04" db="EMBL/GenBank/DDBJ databases">
        <title>Genome assembly of Zosterops borbonicus 15179.</title>
        <authorList>
            <person name="Leroy T."/>
            <person name="Anselmetti Y."/>
            <person name="Tilak M.-K."/>
            <person name="Nabholz B."/>
        </authorList>
    </citation>
    <scope>NUCLEOTIDE SEQUENCE</scope>
    <source>
        <strain evidence="1">HGM_15179</strain>
        <tissue evidence="1">Muscle</tissue>
    </source>
</reference>
<sequence length="235" mass="26292">MKLVKALEDSSYKKQLRKLGLFSLEKRSLRTHLSLSPTTRKEIIVKWRSTFSHEEQAIKHEEIVLNRSKWALGSEIIHSVAVGDKIQHPTYAVMHPAEISATVPYNRGRFAFGLAAPMSVLLSFPPLPFGPQKGKDGNEQVQRSQLLNPSATPCTPPSANCHSSLPADTMILSIRLVTKHECFTMWSSSYASLGTITDDPPCSFTTSVLSPSTVPVMPWEENRDWTELENKVDIY</sequence>